<evidence type="ECO:0000313" key="1">
    <source>
        <dbReference type="EMBL" id="KAK7083686.1"/>
    </source>
</evidence>
<dbReference type="EMBL" id="JAXCGZ010002657">
    <property type="protein sequence ID" value="KAK7083686.1"/>
    <property type="molecule type" value="Genomic_DNA"/>
</dbReference>
<feature type="non-terminal residue" evidence="1">
    <location>
        <position position="1"/>
    </location>
</feature>
<protein>
    <submittedName>
        <fullName evidence="1">Uncharacterized protein</fullName>
    </submittedName>
</protein>
<comment type="caution">
    <text evidence="1">The sequence shown here is derived from an EMBL/GenBank/DDBJ whole genome shotgun (WGS) entry which is preliminary data.</text>
</comment>
<gene>
    <name evidence="1" type="ORF">SK128_003570</name>
</gene>
<sequence>TFPFDHIYRVPVQLQMKAWQSGCIQGLLFGHIKGGYSSGRQWKRVGTSYGCRGGYVGAKLDVKKTLTYDAQKVKSTDV</sequence>
<dbReference type="Proteomes" id="UP001381693">
    <property type="component" value="Unassembled WGS sequence"/>
</dbReference>
<keyword evidence="2" id="KW-1185">Reference proteome</keyword>
<proteinExistence type="predicted"/>
<organism evidence="1 2">
    <name type="scientific">Halocaridina rubra</name>
    <name type="common">Hawaiian red shrimp</name>
    <dbReference type="NCBI Taxonomy" id="373956"/>
    <lineage>
        <taxon>Eukaryota</taxon>
        <taxon>Metazoa</taxon>
        <taxon>Ecdysozoa</taxon>
        <taxon>Arthropoda</taxon>
        <taxon>Crustacea</taxon>
        <taxon>Multicrustacea</taxon>
        <taxon>Malacostraca</taxon>
        <taxon>Eumalacostraca</taxon>
        <taxon>Eucarida</taxon>
        <taxon>Decapoda</taxon>
        <taxon>Pleocyemata</taxon>
        <taxon>Caridea</taxon>
        <taxon>Atyoidea</taxon>
        <taxon>Atyidae</taxon>
        <taxon>Halocaridina</taxon>
    </lineage>
</organism>
<name>A0AAN8XGF2_HALRR</name>
<accession>A0AAN8XGF2</accession>
<dbReference type="AlphaFoldDB" id="A0AAN8XGF2"/>
<reference evidence="1 2" key="1">
    <citation type="submission" date="2023-11" db="EMBL/GenBank/DDBJ databases">
        <title>Halocaridina rubra genome assembly.</title>
        <authorList>
            <person name="Smith C."/>
        </authorList>
    </citation>
    <scope>NUCLEOTIDE SEQUENCE [LARGE SCALE GENOMIC DNA]</scope>
    <source>
        <strain evidence="1">EP-1</strain>
        <tissue evidence="1">Whole</tissue>
    </source>
</reference>
<evidence type="ECO:0000313" key="2">
    <source>
        <dbReference type="Proteomes" id="UP001381693"/>
    </source>
</evidence>